<dbReference type="EMBL" id="SCEB01002003">
    <property type="protein sequence ID" value="RXM95919.1"/>
    <property type="molecule type" value="Genomic_DNA"/>
</dbReference>
<evidence type="ECO:0000313" key="1">
    <source>
        <dbReference type="EMBL" id="RXM95919.1"/>
    </source>
</evidence>
<proteinExistence type="predicted"/>
<gene>
    <name evidence="1" type="ORF">EOD39_16322</name>
</gene>
<accession>A0A444V631</accession>
<evidence type="ECO:0000313" key="2">
    <source>
        <dbReference type="Proteomes" id="UP000289886"/>
    </source>
</evidence>
<protein>
    <submittedName>
        <fullName evidence="1">Uncharacterized protein</fullName>
    </submittedName>
</protein>
<name>A0A444V631_ACIRT</name>
<organism evidence="1 2">
    <name type="scientific">Acipenser ruthenus</name>
    <name type="common">Sterlet sturgeon</name>
    <dbReference type="NCBI Taxonomy" id="7906"/>
    <lineage>
        <taxon>Eukaryota</taxon>
        <taxon>Metazoa</taxon>
        <taxon>Chordata</taxon>
        <taxon>Craniata</taxon>
        <taxon>Vertebrata</taxon>
        <taxon>Euteleostomi</taxon>
        <taxon>Actinopterygii</taxon>
        <taxon>Chondrostei</taxon>
        <taxon>Acipenseriformes</taxon>
        <taxon>Acipenseridae</taxon>
        <taxon>Acipenser</taxon>
    </lineage>
</organism>
<dbReference type="Proteomes" id="UP000289886">
    <property type="component" value="Unassembled WGS sequence"/>
</dbReference>
<comment type="caution">
    <text evidence="1">The sequence shown here is derived from an EMBL/GenBank/DDBJ whole genome shotgun (WGS) entry which is preliminary data.</text>
</comment>
<dbReference type="AlphaFoldDB" id="A0A444V631"/>
<sequence>MTLEQKNMYKRETRLNIDTGTEENVRTRGGQSQYRHWNRRTCTNERRPDSIATLEQKNMYKLEEARLNIDTGTEEHVRTRGGQSQYRHWNRRTCTNERKPVSILTLEQTNMYEREEASLNTDTGTEEHV</sequence>
<reference evidence="1 2" key="1">
    <citation type="submission" date="2019-01" db="EMBL/GenBank/DDBJ databases">
        <title>Draft Genome and Complete Hox-Cluster Characterization of the Sterlet Sturgeon (Acipenser ruthenus).</title>
        <authorList>
            <person name="Wei Q."/>
        </authorList>
    </citation>
    <scope>NUCLEOTIDE SEQUENCE [LARGE SCALE GENOMIC DNA]</scope>
    <source>
        <strain evidence="1">WHYD16114868_AA</strain>
        <tissue evidence="1">Blood</tissue>
    </source>
</reference>
<keyword evidence="2" id="KW-1185">Reference proteome</keyword>